<dbReference type="Proteomes" id="UP000185781">
    <property type="component" value="Unassembled WGS sequence"/>
</dbReference>
<dbReference type="STRING" id="373672.SAMN05421785_102383"/>
<reference evidence="1 2" key="1">
    <citation type="submission" date="2017-01" db="EMBL/GenBank/DDBJ databases">
        <authorList>
            <person name="Mah S.A."/>
            <person name="Swanson W.J."/>
            <person name="Moy G.W."/>
            <person name="Vacquier V.D."/>
        </authorList>
    </citation>
    <scope>NUCLEOTIDE SEQUENCE [LARGE SCALE GENOMIC DNA]</scope>
    <source>
        <strain evidence="1 2">DSM 18014</strain>
    </source>
</reference>
<organism evidence="1 2">
    <name type="scientific">Chryseobacterium gambrini</name>
    <dbReference type="NCBI Taxonomy" id="373672"/>
    <lineage>
        <taxon>Bacteria</taxon>
        <taxon>Pseudomonadati</taxon>
        <taxon>Bacteroidota</taxon>
        <taxon>Flavobacteriia</taxon>
        <taxon>Flavobacteriales</taxon>
        <taxon>Weeksellaceae</taxon>
        <taxon>Chryseobacterium group</taxon>
        <taxon>Chryseobacterium</taxon>
    </lineage>
</organism>
<dbReference type="OrthoDB" id="1261474at2"/>
<dbReference type="RefSeq" id="WP_076390841.1">
    <property type="nucleotide sequence ID" value="NZ_FTOV01000002.1"/>
</dbReference>
<dbReference type="AlphaFoldDB" id="A0A1N7LNZ0"/>
<accession>A0A1N7LNZ0</accession>
<protein>
    <submittedName>
        <fullName evidence="1">Uncharacterized protein</fullName>
    </submittedName>
</protein>
<proteinExistence type="predicted"/>
<sequence length="125" mass="14865">MSPRKEIQFEDKNHYPFTLIRKDFLLINSQQKMDEIFKIIHQKNKGNRFSPIPALTENETYIIVKPRLKNSNDVSIEAITFDKNTLYIKVKEFNNPDFNEKSRIPPDILLKLNENLLIKKVTIQY</sequence>
<name>A0A1N7LNZ0_9FLAO</name>
<evidence type="ECO:0000313" key="1">
    <source>
        <dbReference type="EMBL" id="SIS75484.1"/>
    </source>
</evidence>
<dbReference type="EMBL" id="FTOV01000002">
    <property type="protein sequence ID" value="SIS75484.1"/>
    <property type="molecule type" value="Genomic_DNA"/>
</dbReference>
<evidence type="ECO:0000313" key="2">
    <source>
        <dbReference type="Proteomes" id="UP000185781"/>
    </source>
</evidence>
<gene>
    <name evidence="1" type="ORF">SAMN05421785_102383</name>
</gene>